<evidence type="ECO:0000313" key="2">
    <source>
        <dbReference type="Proteomes" id="UP000184465"/>
    </source>
</evidence>
<reference evidence="1 2" key="1">
    <citation type="submission" date="2016-11" db="EMBL/GenBank/DDBJ databases">
        <authorList>
            <person name="Jaros S."/>
            <person name="Januszkiewicz K."/>
            <person name="Wedrychowicz H."/>
        </authorList>
    </citation>
    <scope>NUCLEOTIDE SEQUENCE [LARGE SCALE GENOMIC DNA]</scope>
    <source>
        <strain evidence="1 2">DSM 15212</strain>
    </source>
</reference>
<sequence>MGTIVTIVLATLIFGYGAYALVVGIKKEAKGEGCVGCSGCKYSKNCDFHNI</sequence>
<evidence type="ECO:0008006" key="3">
    <source>
        <dbReference type="Google" id="ProtNLM"/>
    </source>
</evidence>
<dbReference type="RefSeq" id="WP_084111955.1">
    <property type="nucleotide sequence ID" value="NZ_FRAG01000025.1"/>
</dbReference>
<dbReference type="OrthoDB" id="2326035at2"/>
<accession>A0A1M6PLU4</accession>
<evidence type="ECO:0000313" key="1">
    <source>
        <dbReference type="EMBL" id="SHK08902.1"/>
    </source>
</evidence>
<dbReference type="AlphaFoldDB" id="A0A1M6PLU4"/>
<dbReference type="Pfam" id="PF12669">
    <property type="entry name" value="FeoB_associated"/>
    <property type="match status" value="1"/>
</dbReference>
<gene>
    <name evidence="1" type="ORF">SAMN02745912_02204</name>
</gene>
<name>A0A1M6PLU4_PARC5</name>
<organism evidence="1 2">
    <name type="scientific">Paramaledivibacter caminithermalis (strain DSM 15212 / CIP 107654 / DViRD3)</name>
    <name type="common">Clostridium caminithermale</name>
    <dbReference type="NCBI Taxonomy" id="1121301"/>
    <lineage>
        <taxon>Bacteria</taxon>
        <taxon>Bacillati</taxon>
        <taxon>Bacillota</taxon>
        <taxon>Clostridia</taxon>
        <taxon>Peptostreptococcales</taxon>
        <taxon>Caminicellaceae</taxon>
        <taxon>Paramaledivibacter</taxon>
    </lineage>
</organism>
<proteinExistence type="predicted"/>
<dbReference type="STRING" id="1121301.SAMN02745912_02204"/>
<protein>
    <recommendedName>
        <fullName evidence="3">Virus attachment protein p12 family protein</fullName>
    </recommendedName>
</protein>
<dbReference type="EMBL" id="FRAG01000025">
    <property type="protein sequence ID" value="SHK08902.1"/>
    <property type="molecule type" value="Genomic_DNA"/>
</dbReference>
<keyword evidence="2" id="KW-1185">Reference proteome</keyword>
<dbReference type="Proteomes" id="UP000184465">
    <property type="component" value="Unassembled WGS sequence"/>
</dbReference>